<accession>A0A2P6PB00</accession>
<dbReference type="EMBL" id="PDCK01000045">
    <property type="protein sequence ID" value="PRQ19097.1"/>
    <property type="molecule type" value="Genomic_DNA"/>
</dbReference>
<keyword evidence="3" id="KW-1185">Reference proteome</keyword>
<proteinExistence type="predicted"/>
<feature type="transmembrane region" description="Helical" evidence="1">
    <location>
        <begin position="41"/>
        <end position="61"/>
    </location>
</feature>
<dbReference type="AlphaFoldDB" id="A0A2P6PB00"/>
<evidence type="ECO:0000256" key="1">
    <source>
        <dbReference type="SAM" id="Phobius"/>
    </source>
</evidence>
<keyword evidence="1" id="KW-0812">Transmembrane</keyword>
<protein>
    <submittedName>
        <fullName evidence="2">Uncharacterized protein</fullName>
    </submittedName>
</protein>
<reference evidence="2 3" key="1">
    <citation type="journal article" date="2018" name="Nat. Genet.">
        <title>The Rosa genome provides new insights in the design of modern roses.</title>
        <authorList>
            <person name="Bendahmane M."/>
        </authorList>
    </citation>
    <scope>NUCLEOTIDE SEQUENCE [LARGE SCALE GENOMIC DNA]</scope>
    <source>
        <strain evidence="3">cv. Old Blush</strain>
    </source>
</reference>
<keyword evidence="1" id="KW-1133">Transmembrane helix</keyword>
<dbReference type="Gramene" id="PRQ19097">
    <property type="protein sequence ID" value="PRQ19097"/>
    <property type="gene ID" value="RchiOBHm_Chr7g0213361"/>
</dbReference>
<organism evidence="2 3">
    <name type="scientific">Rosa chinensis</name>
    <name type="common">China rose</name>
    <dbReference type="NCBI Taxonomy" id="74649"/>
    <lineage>
        <taxon>Eukaryota</taxon>
        <taxon>Viridiplantae</taxon>
        <taxon>Streptophyta</taxon>
        <taxon>Embryophyta</taxon>
        <taxon>Tracheophyta</taxon>
        <taxon>Spermatophyta</taxon>
        <taxon>Magnoliopsida</taxon>
        <taxon>eudicotyledons</taxon>
        <taxon>Gunneridae</taxon>
        <taxon>Pentapetalae</taxon>
        <taxon>rosids</taxon>
        <taxon>fabids</taxon>
        <taxon>Rosales</taxon>
        <taxon>Rosaceae</taxon>
        <taxon>Rosoideae</taxon>
        <taxon>Rosoideae incertae sedis</taxon>
        <taxon>Rosa</taxon>
    </lineage>
</organism>
<keyword evidence="1" id="KW-0472">Membrane</keyword>
<comment type="caution">
    <text evidence="2">The sequence shown here is derived from an EMBL/GenBank/DDBJ whole genome shotgun (WGS) entry which is preliminary data.</text>
</comment>
<dbReference type="Proteomes" id="UP000238479">
    <property type="component" value="Chromosome 7"/>
</dbReference>
<name>A0A2P6PB00_ROSCH</name>
<evidence type="ECO:0000313" key="3">
    <source>
        <dbReference type="Proteomes" id="UP000238479"/>
    </source>
</evidence>
<sequence>MASSSSEHPEFAVRSSSFYDGETHWHLFGFWLYSSGSRIDFFFFFGSVNGMNLLLLLRIGLCAR</sequence>
<gene>
    <name evidence="2" type="ORF">RchiOBHm_Chr7g0213361</name>
</gene>
<evidence type="ECO:0000313" key="2">
    <source>
        <dbReference type="EMBL" id="PRQ19097.1"/>
    </source>
</evidence>